<dbReference type="Pfam" id="PF00534">
    <property type="entry name" value="Glycos_transf_1"/>
    <property type="match status" value="1"/>
</dbReference>
<dbReference type="eggNOG" id="COG0438">
    <property type="taxonomic scope" value="Bacteria"/>
</dbReference>
<gene>
    <name evidence="3" type="ordered locus">Clim_0285</name>
</gene>
<dbReference type="InterPro" id="IPR001296">
    <property type="entry name" value="Glyco_trans_1"/>
</dbReference>
<feature type="domain" description="Glycosyl transferase family 1" evidence="1">
    <location>
        <begin position="191"/>
        <end position="365"/>
    </location>
</feature>
<evidence type="ECO:0000313" key="4">
    <source>
        <dbReference type="Proteomes" id="UP000008841"/>
    </source>
</evidence>
<dbReference type="EMBL" id="CP001097">
    <property type="protein sequence ID" value="ACD89379.1"/>
    <property type="molecule type" value="Genomic_DNA"/>
</dbReference>
<dbReference type="CAZy" id="GT4">
    <property type="family name" value="Glycosyltransferase Family 4"/>
</dbReference>
<evidence type="ECO:0000259" key="2">
    <source>
        <dbReference type="Pfam" id="PF13439"/>
    </source>
</evidence>
<dbReference type="STRING" id="290315.Clim_0285"/>
<dbReference type="Gene3D" id="3.40.50.2000">
    <property type="entry name" value="Glycogen Phosphorylase B"/>
    <property type="match status" value="2"/>
</dbReference>
<sequence>MFHEKQYIIISDNFPPCRGGGIAEWAYGIAYNLAVPGHKVTVLSRWKPASDAEMYQGNAFGVKAMLCRDWNRYRYWYALYYLFHELRRNPDATVIATTWELAEPMILLCNIFPKSSFIVIAHGLEVTRLFRNRQIIRFRRTIQNARLTVAVSRFTKNGILDKIPGITTPVIFLPNGVDTDRFHPVDTAMSLRKRLGIKPETRIILTLARVIERKGHDTVLKALPAVLSEFPNTLYIIAGPWHAPYYEKLQDIIREKNLERHVQFTSFVDDCDLNAYYSMSDIYVMVSRTIEQTGDSEGFGITFLEANACLCPVIGSYAGGIPDAVENGVNGLLVDPDDYKALQEKILMLFRNEKLRANLAKQGFERVCERFTWKKITGGLLREIEQLTT</sequence>
<keyword evidence="3" id="KW-0808">Transferase</keyword>
<protein>
    <submittedName>
        <fullName evidence="3">Glycosyl transferase group 1</fullName>
    </submittedName>
</protein>
<evidence type="ECO:0000313" key="3">
    <source>
        <dbReference type="EMBL" id="ACD89379.1"/>
    </source>
</evidence>
<dbReference type="InterPro" id="IPR050194">
    <property type="entry name" value="Glycosyltransferase_grp1"/>
</dbReference>
<dbReference type="SUPFAM" id="SSF53756">
    <property type="entry name" value="UDP-Glycosyltransferase/glycogen phosphorylase"/>
    <property type="match status" value="1"/>
</dbReference>
<dbReference type="GO" id="GO:0016757">
    <property type="term" value="F:glycosyltransferase activity"/>
    <property type="evidence" value="ECO:0007669"/>
    <property type="project" value="InterPro"/>
</dbReference>
<reference evidence="3 4" key="1">
    <citation type="submission" date="2008-05" db="EMBL/GenBank/DDBJ databases">
        <title>Complete sequence of Chlorobium limicola DSM 245.</title>
        <authorList>
            <consortium name="US DOE Joint Genome Institute"/>
            <person name="Lucas S."/>
            <person name="Copeland A."/>
            <person name="Lapidus A."/>
            <person name="Glavina del Rio T."/>
            <person name="Dalin E."/>
            <person name="Tice H."/>
            <person name="Bruce D."/>
            <person name="Goodwin L."/>
            <person name="Pitluck S."/>
            <person name="Schmutz J."/>
            <person name="Larimer F."/>
            <person name="Land M."/>
            <person name="Hauser L."/>
            <person name="Kyrpides N."/>
            <person name="Ovchinnikova G."/>
            <person name="Zhao F."/>
            <person name="Li T."/>
            <person name="Liu Z."/>
            <person name="Overmann J."/>
            <person name="Bryant D.A."/>
            <person name="Richardson P."/>
        </authorList>
    </citation>
    <scope>NUCLEOTIDE SEQUENCE [LARGE SCALE GENOMIC DNA]</scope>
    <source>
        <strain evidence="4">DSM 245 / NBRC 103803 / 6330</strain>
    </source>
</reference>
<dbReference type="OrthoDB" id="596635at2"/>
<dbReference type="PANTHER" id="PTHR45947">
    <property type="entry name" value="SULFOQUINOVOSYL TRANSFERASE SQD2"/>
    <property type="match status" value="1"/>
</dbReference>
<dbReference type="Pfam" id="PF13439">
    <property type="entry name" value="Glyco_transf_4"/>
    <property type="match status" value="1"/>
</dbReference>
<dbReference type="InterPro" id="IPR028098">
    <property type="entry name" value="Glyco_trans_4-like_N"/>
</dbReference>
<dbReference type="PANTHER" id="PTHR45947:SF3">
    <property type="entry name" value="SULFOQUINOVOSYL TRANSFERASE SQD2"/>
    <property type="match status" value="1"/>
</dbReference>
<name>B3EF96_CHLL2</name>
<accession>B3EF96</accession>
<proteinExistence type="predicted"/>
<dbReference type="Proteomes" id="UP000008841">
    <property type="component" value="Chromosome"/>
</dbReference>
<feature type="domain" description="Glycosyltransferase subfamily 4-like N-terminal" evidence="2">
    <location>
        <begin position="20"/>
        <end position="181"/>
    </location>
</feature>
<dbReference type="KEGG" id="cli:Clim_0285"/>
<dbReference type="AlphaFoldDB" id="B3EF96"/>
<dbReference type="HOGENOM" id="CLU_009583_2_5_10"/>
<evidence type="ECO:0000259" key="1">
    <source>
        <dbReference type="Pfam" id="PF00534"/>
    </source>
</evidence>
<dbReference type="RefSeq" id="WP_012465260.1">
    <property type="nucleotide sequence ID" value="NC_010803.1"/>
</dbReference>
<dbReference type="CDD" id="cd03801">
    <property type="entry name" value="GT4_PimA-like"/>
    <property type="match status" value="1"/>
</dbReference>
<organism evidence="3 4">
    <name type="scientific">Chlorobium limicola (strain DSM 245 / NBRC 103803 / 6330)</name>
    <dbReference type="NCBI Taxonomy" id="290315"/>
    <lineage>
        <taxon>Bacteria</taxon>
        <taxon>Pseudomonadati</taxon>
        <taxon>Chlorobiota</taxon>
        <taxon>Chlorobiia</taxon>
        <taxon>Chlorobiales</taxon>
        <taxon>Chlorobiaceae</taxon>
        <taxon>Chlorobium/Pelodictyon group</taxon>
        <taxon>Chlorobium</taxon>
    </lineage>
</organism>